<reference evidence="4 5" key="1">
    <citation type="submission" date="2017-03" db="EMBL/GenBank/DDBJ databases">
        <authorList>
            <person name="Safronova V.I."/>
            <person name="Sazanova A.L."/>
            <person name="Chirak E.R."/>
        </authorList>
    </citation>
    <scope>NUCLEOTIDE SEQUENCE [LARGE SCALE GENOMIC DNA]</scope>
    <source>
        <strain evidence="4 5">Opo-243</strain>
    </source>
</reference>
<comment type="similarity">
    <text evidence="1">Belongs to the thioesterase PaaI family.</text>
</comment>
<dbReference type="EMBL" id="MZXW01000013">
    <property type="protein sequence ID" value="RXT50746.1"/>
    <property type="molecule type" value="Genomic_DNA"/>
</dbReference>
<dbReference type="RefSeq" id="WP_164987837.1">
    <property type="nucleotide sequence ID" value="NZ_MZXW01000013.1"/>
</dbReference>
<evidence type="ECO:0000313" key="4">
    <source>
        <dbReference type="EMBL" id="RXT50746.1"/>
    </source>
</evidence>
<feature type="domain" description="Thioesterase" evidence="3">
    <location>
        <begin position="66"/>
        <end position="139"/>
    </location>
</feature>
<sequence>MHELTKTAPSPRPELHVATDGEFAGWQTWIRDSFENHIGPFWHRLEADGSVRCAFRVEKKHLNGSGNVHGGCFMAFADYCLFAIGRHALQGRGVTVNFACEFLDAGHEGELIECTGEVTRSGGSLIFLRGQMAAAERRLFTFSGTIKRAKRKSLAQPNA</sequence>
<dbReference type="InterPro" id="IPR006683">
    <property type="entry name" value="Thioestr_dom"/>
</dbReference>
<protein>
    <submittedName>
        <fullName evidence="4">Thioesterase</fullName>
    </submittedName>
</protein>
<dbReference type="Pfam" id="PF03061">
    <property type="entry name" value="4HBT"/>
    <property type="match status" value="1"/>
</dbReference>
<dbReference type="GO" id="GO:0047617">
    <property type="term" value="F:fatty acyl-CoA hydrolase activity"/>
    <property type="evidence" value="ECO:0007669"/>
    <property type="project" value="InterPro"/>
</dbReference>
<keyword evidence="2" id="KW-0378">Hydrolase</keyword>
<evidence type="ECO:0000259" key="3">
    <source>
        <dbReference type="Pfam" id="PF03061"/>
    </source>
</evidence>
<dbReference type="InterPro" id="IPR039298">
    <property type="entry name" value="ACOT13"/>
</dbReference>
<dbReference type="SUPFAM" id="SSF54637">
    <property type="entry name" value="Thioesterase/thiol ester dehydrase-isomerase"/>
    <property type="match status" value="1"/>
</dbReference>
<accession>A0A4Q1VI72</accession>
<proteinExistence type="inferred from homology"/>
<comment type="caution">
    <text evidence="4">The sequence shown here is derived from an EMBL/GenBank/DDBJ whole genome shotgun (WGS) entry which is preliminary data.</text>
</comment>
<dbReference type="PANTHER" id="PTHR21660:SF1">
    <property type="entry name" value="ACYL-COENZYME A THIOESTERASE 13"/>
    <property type="match status" value="1"/>
</dbReference>
<keyword evidence="5" id="KW-1185">Reference proteome</keyword>
<gene>
    <name evidence="4" type="ORF">B5V03_07130</name>
</gene>
<evidence type="ECO:0000313" key="5">
    <source>
        <dbReference type="Proteomes" id="UP000290819"/>
    </source>
</evidence>
<dbReference type="CDD" id="cd03443">
    <property type="entry name" value="PaaI_thioesterase"/>
    <property type="match status" value="1"/>
</dbReference>
<dbReference type="AlphaFoldDB" id="A0A4Q1VI72"/>
<name>A0A4Q1VI72_9BRAD</name>
<organism evidence="4 5">
    <name type="scientific">Bradyrhizobium betae</name>
    <dbReference type="NCBI Taxonomy" id="244734"/>
    <lineage>
        <taxon>Bacteria</taxon>
        <taxon>Pseudomonadati</taxon>
        <taxon>Pseudomonadota</taxon>
        <taxon>Alphaproteobacteria</taxon>
        <taxon>Hyphomicrobiales</taxon>
        <taxon>Nitrobacteraceae</taxon>
        <taxon>Bradyrhizobium</taxon>
    </lineage>
</organism>
<evidence type="ECO:0000256" key="1">
    <source>
        <dbReference type="ARBA" id="ARBA00008324"/>
    </source>
</evidence>
<dbReference type="Proteomes" id="UP000290819">
    <property type="component" value="Unassembled WGS sequence"/>
</dbReference>
<dbReference type="PANTHER" id="PTHR21660">
    <property type="entry name" value="THIOESTERASE SUPERFAMILY MEMBER-RELATED"/>
    <property type="match status" value="1"/>
</dbReference>
<dbReference type="InterPro" id="IPR029069">
    <property type="entry name" value="HotDog_dom_sf"/>
</dbReference>
<evidence type="ECO:0000256" key="2">
    <source>
        <dbReference type="ARBA" id="ARBA00022801"/>
    </source>
</evidence>
<dbReference type="Gene3D" id="3.10.129.10">
    <property type="entry name" value="Hotdog Thioesterase"/>
    <property type="match status" value="1"/>
</dbReference>